<evidence type="ECO:0000256" key="5">
    <source>
        <dbReference type="PIRSR" id="PIRSR622684-1"/>
    </source>
</evidence>
<feature type="domain" description="Calpain catalytic" evidence="7">
    <location>
        <begin position="101"/>
        <end position="422"/>
    </location>
</feature>
<reference evidence="8" key="1">
    <citation type="submission" date="2023-06" db="EMBL/GenBank/DDBJ databases">
        <title>Genome-scale phylogeny and comparative genomics of the fungal order Sordariales.</title>
        <authorList>
            <consortium name="Lawrence Berkeley National Laboratory"/>
            <person name="Hensen N."/>
            <person name="Bonometti L."/>
            <person name="Westerberg I."/>
            <person name="Brannstrom I.O."/>
            <person name="Guillou S."/>
            <person name="Cros-Aarteil S."/>
            <person name="Calhoun S."/>
            <person name="Haridas S."/>
            <person name="Kuo A."/>
            <person name="Mondo S."/>
            <person name="Pangilinan J."/>
            <person name="Riley R."/>
            <person name="Labutti K."/>
            <person name="Andreopoulos B."/>
            <person name="Lipzen A."/>
            <person name="Chen C."/>
            <person name="Yanf M."/>
            <person name="Daum C."/>
            <person name="Ng V."/>
            <person name="Clum A."/>
            <person name="Steindorff A."/>
            <person name="Ohm R."/>
            <person name="Martin F."/>
            <person name="Silar P."/>
            <person name="Natvig D."/>
            <person name="Lalanne C."/>
            <person name="Gautier V."/>
            <person name="Ament-Velasquez S.L."/>
            <person name="Kruys A."/>
            <person name="Hutchinson M.I."/>
            <person name="Powell A.J."/>
            <person name="Barry K."/>
            <person name="Miller A.N."/>
            <person name="Grigoriev I.V."/>
            <person name="Debuchy R."/>
            <person name="Gladieux P."/>
            <person name="Thoren M.H."/>
            <person name="Johannesson H."/>
        </authorList>
    </citation>
    <scope>NUCLEOTIDE SEQUENCE</scope>
    <source>
        <strain evidence="8">PSN4</strain>
    </source>
</reference>
<dbReference type="InterPro" id="IPR001300">
    <property type="entry name" value="Peptidase_C2_calpain_cat"/>
</dbReference>
<comment type="caution">
    <text evidence="8">The sequence shown here is derived from an EMBL/GenBank/DDBJ whole genome shotgun (WGS) entry which is preliminary data.</text>
</comment>
<keyword evidence="9" id="KW-1185">Reference proteome</keyword>
<dbReference type="Pfam" id="PF01067">
    <property type="entry name" value="Calpain_III"/>
    <property type="match status" value="1"/>
</dbReference>
<proteinExistence type="inferred from homology"/>
<dbReference type="SUPFAM" id="SSF49758">
    <property type="entry name" value="Calpain large subunit, middle domain (domain III)"/>
    <property type="match status" value="2"/>
</dbReference>
<dbReference type="EMBL" id="MU839841">
    <property type="protein sequence ID" value="KAK1751923.1"/>
    <property type="molecule type" value="Genomic_DNA"/>
</dbReference>
<dbReference type="CDD" id="cd00044">
    <property type="entry name" value="CysPc"/>
    <property type="match status" value="1"/>
</dbReference>
<comment type="similarity">
    <text evidence="1">Belongs to the peptidase C2 family. PalB/RIM13 subfamily.</text>
</comment>
<evidence type="ECO:0000256" key="4">
    <source>
        <dbReference type="ARBA" id="ARBA00022807"/>
    </source>
</evidence>
<evidence type="ECO:0000313" key="8">
    <source>
        <dbReference type="EMBL" id="KAK1751923.1"/>
    </source>
</evidence>
<protein>
    <recommendedName>
        <fullName evidence="7">Calpain catalytic domain-containing protein</fullName>
    </recommendedName>
</protein>
<dbReference type="AlphaFoldDB" id="A0AAJ0B7P1"/>
<sequence>MEAKALEHERHMAQARGDEALQHAIAAAELYMQAAAKASSAAERVRLSRRSNDVIMLGERLKANAKAAAAASRPPVPESTRLLTTAEKTIVLKASRLHGNVFPPWESPPDPAVFSQPGTDGDAYIDPSPFSLSAEQQAIFLRWQRPDEILSPSKDGGVSNHTTQDSTSEIDLAQDLATDCSVVASLCAAIRHLQPTRGSLLPFLMYPFNQKELKPETSKNGKYVFRMYFNGSWRQVVIDDRLPASSNNRTLYVVDRRNPQLIWPALIEKAYLKIRGGYDFPGSNSGTDLHALLGWVPEQIFLQSNDIDLDEVWERIKKAYDDGNAILTLGTGNMSREEEEALGLVREHDYAVLDLQRDAHNRLFLIKNPWCDSRVWTGVGSSASLSVSTATSSPYQDMTNMFWMTFEDVLQHFDSLYANWNPCLFTHRQDHHFKWDMPPKTEELVFTNNPQYSVLSPSGSTVWVLLSRHWQDGELDILRERKAERDRHDGTLANVSKQLGFMSLSLFATTPPGTRVPLAEGHRCLHQGPYVDSPNTLLRYDPTPGLAQTLVVAQTELPLPSYSFTLSFFSTSPLVISPAADALAHHTSIQDSWTRRTAGGSAAHASYVTNPQYALSLPQPTPISLVLSTDTPDLPVHVAVLFSNGGQRVATVAGRDILGASPEYQRGRTFASVARADAGTYTIVASTFEPGHKANFSLRVNAAVPISLVAIPPDGAGKLRTPAPSAALFGDGEERLRAPIAVSRLTRASAIARLEGVVSGASPAIRLAFELGTGPDRTLLSVSAEGEFADASRGLRTGDVDLHPDVVRARGGAWIVVEQLGGLRARQGVLVDLLSDMPVRLGSWENADV</sequence>
<dbReference type="InterPro" id="IPR022684">
    <property type="entry name" value="Calpain_cysteine_protease"/>
</dbReference>
<dbReference type="SMART" id="SM00230">
    <property type="entry name" value="CysPc"/>
    <property type="match status" value="1"/>
</dbReference>
<dbReference type="Gene3D" id="2.60.120.380">
    <property type="match status" value="1"/>
</dbReference>
<dbReference type="InterPro" id="IPR036213">
    <property type="entry name" value="Calpain_III_sf"/>
</dbReference>
<keyword evidence="4 6" id="KW-0788">Thiol protease</keyword>
<keyword evidence="2 6" id="KW-0645">Protease</keyword>
<dbReference type="PANTHER" id="PTHR46143">
    <property type="entry name" value="CALPAIN-7"/>
    <property type="match status" value="1"/>
</dbReference>
<organism evidence="8 9">
    <name type="scientific">Echria macrotheca</name>
    <dbReference type="NCBI Taxonomy" id="438768"/>
    <lineage>
        <taxon>Eukaryota</taxon>
        <taxon>Fungi</taxon>
        <taxon>Dikarya</taxon>
        <taxon>Ascomycota</taxon>
        <taxon>Pezizomycotina</taxon>
        <taxon>Sordariomycetes</taxon>
        <taxon>Sordariomycetidae</taxon>
        <taxon>Sordariales</taxon>
        <taxon>Schizotheciaceae</taxon>
        <taxon>Echria</taxon>
    </lineage>
</organism>
<dbReference type="SUPFAM" id="SSF54001">
    <property type="entry name" value="Cysteine proteinases"/>
    <property type="match status" value="1"/>
</dbReference>
<dbReference type="Pfam" id="PF25435">
    <property type="entry name" value="PalB_C"/>
    <property type="match status" value="1"/>
</dbReference>
<evidence type="ECO:0000256" key="6">
    <source>
        <dbReference type="PROSITE-ProRule" id="PRU00239"/>
    </source>
</evidence>
<gene>
    <name evidence="8" type="ORF">QBC47DRAFT_405929</name>
</gene>
<evidence type="ECO:0000256" key="3">
    <source>
        <dbReference type="ARBA" id="ARBA00022801"/>
    </source>
</evidence>
<dbReference type="InterPro" id="IPR022682">
    <property type="entry name" value="Calpain_domain_III"/>
</dbReference>
<dbReference type="PRINTS" id="PR00704">
    <property type="entry name" value="CALPAIN"/>
</dbReference>
<dbReference type="Proteomes" id="UP001239445">
    <property type="component" value="Unassembled WGS sequence"/>
</dbReference>
<feature type="active site" evidence="5 6">
    <location>
        <position position="348"/>
    </location>
</feature>
<dbReference type="SMART" id="SM00720">
    <property type="entry name" value="calpain_III"/>
    <property type="match status" value="1"/>
</dbReference>
<evidence type="ECO:0000256" key="1">
    <source>
        <dbReference type="ARBA" id="ARBA00010193"/>
    </source>
</evidence>
<accession>A0AAJ0B7P1</accession>
<dbReference type="GO" id="GO:0006508">
    <property type="term" value="P:proteolysis"/>
    <property type="evidence" value="ECO:0007669"/>
    <property type="project" value="UniProtKB-KW"/>
</dbReference>
<dbReference type="PANTHER" id="PTHR46143:SF1">
    <property type="entry name" value="CALPAIN-7"/>
    <property type="match status" value="1"/>
</dbReference>
<feature type="active site" evidence="5 6">
    <location>
        <position position="180"/>
    </location>
</feature>
<dbReference type="InterPro" id="IPR051297">
    <property type="entry name" value="PalB/RIM13"/>
</dbReference>
<dbReference type="InterPro" id="IPR038765">
    <property type="entry name" value="Papain-like_cys_pep_sf"/>
</dbReference>
<dbReference type="InterPro" id="IPR022683">
    <property type="entry name" value="Calpain_III"/>
</dbReference>
<dbReference type="GO" id="GO:0004198">
    <property type="term" value="F:calcium-dependent cysteine-type endopeptidase activity"/>
    <property type="evidence" value="ECO:0007669"/>
    <property type="project" value="InterPro"/>
</dbReference>
<keyword evidence="3 6" id="KW-0378">Hydrolase</keyword>
<evidence type="ECO:0000259" key="7">
    <source>
        <dbReference type="PROSITE" id="PS50203"/>
    </source>
</evidence>
<dbReference type="Gene3D" id="3.90.70.10">
    <property type="entry name" value="Cysteine proteinases"/>
    <property type="match status" value="1"/>
</dbReference>
<dbReference type="Pfam" id="PF00648">
    <property type="entry name" value="Peptidase_C2"/>
    <property type="match status" value="1"/>
</dbReference>
<name>A0AAJ0B7P1_9PEZI</name>
<evidence type="ECO:0000313" key="9">
    <source>
        <dbReference type="Proteomes" id="UP001239445"/>
    </source>
</evidence>
<feature type="active site" evidence="5 6">
    <location>
        <position position="368"/>
    </location>
</feature>
<dbReference type="PROSITE" id="PS50203">
    <property type="entry name" value="CALPAIN_CAT"/>
    <property type="match status" value="1"/>
</dbReference>
<evidence type="ECO:0000256" key="2">
    <source>
        <dbReference type="ARBA" id="ARBA00022670"/>
    </source>
</evidence>